<evidence type="ECO:0000256" key="1">
    <source>
        <dbReference type="SAM" id="Phobius"/>
    </source>
</evidence>
<dbReference type="HOGENOM" id="CLU_1645898_0_0_1"/>
<keyword evidence="3" id="KW-1185">Reference proteome</keyword>
<dbReference type="InterPro" id="IPR036719">
    <property type="entry name" value="Neuro-gated_channel_TM_sf"/>
</dbReference>
<feature type="transmembrane region" description="Helical" evidence="1">
    <location>
        <begin position="137"/>
        <end position="159"/>
    </location>
</feature>
<name>T1KZ41_TETUR</name>
<accession>T1KZ41</accession>
<evidence type="ECO:0000313" key="3">
    <source>
        <dbReference type="Proteomes" id="UP000015104"/>
    </source>
</evidence>
<dbReference type="GO" id="GO:0006811">
    <property type="term" value="P:monoatomic ion transport"/>
    <property type="evidence" value="ECO:0007669"/>
    <property type="project" value="InterPro"/>
</dbReference>
<dbReference type="AlphaFoldDB" id="T1KZ41"/>
<dbReference type="EnsemblMetazoa" id="tetur28g00260.1">
    <property type="protein sequence ID" value="tetur28g00260.1"/>
    <property type="gene ID" value="tetur28g00260"/>
</dbReference>
<organism evidence="2 3">
    <name type="scientific">Tetranychus urticae</name>
    <name type="common">Two-spotted spider mite</name>
    <dbReference type="NCBI Taxonomy" id="32264"/>
    <lineage>
        <taxon>Eukaryota</taxon>
        <taxon>Metazoa</taxon>
        <taxon>Ecdysozoa</taxon>
        <taxon>Arthropoda</taxon>
        <taxon>Chelicerata</taxon>
        <taxon>Arachnida</taxon>
        <taxon>Acari</taxon>
        <taxon>Acariformes</taxon>
        <taxon>Trombidiformes</taxon>
        <taxon>Prostigmata</taxon>
        <taxon>Eleutherengona</taxon>
        <taxon>Raphignathae</taxon>
        <taxon>Tetranychoidea</taxon>
        <taxon>Tetranychidae</taxon>
        <taxon>Tetranychus</taxon>
    </lineage>
</organism>
<dbReference type="InterPro" id="IPR038050">
    <property type="entry name" value="Neuro_actylchol_rec"/>
</dbReference>
<dbReference type="SUPFAM" id="SSF90112">
    <property type="entry name" value="Neurotransmitter-gated ion-channel transmembrane pore"/>
    <property type="match status" value="1"/>
</dbReference>
<evidence type="ECO:0000313" key="2">
    <source>
        <dbReference type="EnsemblMetazoa" id="tetur28g00260.1"/>
    </source>
</evidence>
<sequence>MLILYAFMLPQSSRRRLFLGSLALFMDLMLLMLVGYELGFDSNHNTPYAVKCLSINIIMVSLFIIISIFGSRYIAKSTSQAPLWVQGLVKNGFVGKFLLIQVSSKELADIDSEMAKLNIQSQSSTGTTEMDQRSSDWILLTAILDRLFLIIYTISFIIYHS</sequence>
<dbReference type="EMBL" id="CAEY01000736">
    <property type="status" value="NOT_ANNOTATED_CDS"/>
    <property type="molecule type" value="Genomic_DNA"/>
</dbReference>
<dbReference type="GO" id="GO:0016020">
    <property type="term" value="C:membrane"/>
    <property type="evidence" value="ECO:0007669"/>
    <property type="project" value="InterPro"/>
</dbReference>
<feature type="transmembrane region" description="Helical" evidence="1">
    <location>
        <begin position="17"/>
        <end position="36"/>
    </location>
</feature>
<protein>
    <submittedName>
        <fullName evidence="2">Uncharacterized protein</fullName>
    </submittedName>
</protein>
<keyword evidence="1" id="KW-0472">Membrane</keyword>
<keyword evidence="1" id="KW-0812">Transmembrane</keyword>
<dbReference type="Proteomes" id="UP000015104">
    <property type="component" value="Unassembled WGS sequence"/>
</dbReference>
<reference evidence="2" key="2">
    <citation type="submission" date="2015-06" db="UniProtKB">
        <authorList>
            <consortium name="EnsemblMetazoa"/>
        </authorList>
    </citation>
    <scope>IDENTIFICATION</scope>
</reference>
<reference evidence="3" key="1">
    <citation type="submission" date="2011-08" db="EMBL/GenBank/DDBJ databases">
        <authorList>
            <person name="Rombauts S."/>
        </authorList>
    </citation>
    <scope>NUCLEOTIDE SEQUENCE</scope>
    <source>
        <strain evidence="3">London</strain>
    </source>
</reference>
<keyword evidence="1" id="KW-1133">Transmembrane helix</keyword>
<proteinExistence type="predicted"/>
<feature type="transmembrane region" description="Helical" evidence="1">
    <location>
        <begin position="48"/>
        <end position="69"/>
    </location>
</feature>
<dbReference type="Gene3D" id="1.20.58.390">
    <property type="entry name" value="Neurotransmitter-gated ion-channel transmembrane domain"/>
    <property type="match status" value="1"/>
</dbReference>